<dbReference type="InterPro" id="IPR013538">
    <property type="entry name" value="ASHA1/2-like_C"/>
</dbReference>
<evidence type="ECO:0000259" key="2">
    <source>
        <dbReference type="Pfam" id="PF08327"/>
    </source>
</evidence>
<keyword evidence="4" id="KW-1185">Reference proteome</keyword>
<dbReference type="SUPFAM" id="SSF55961">
    <property type="entry name" value="Bet v1-like"/>
    <property type="match status" value="1"/>
</dbReference>
<protein>
    <submittedName>
        <fullName evidence="3">SRPBCC domain-containing protein</fullName>
    </submittedName>
</protein>
<gene>
    <name evidence="3" type="ORF">ACFPK8_15400</name>
</gene>
<dbReference type="InterPro" id="IPR023393">
    <property type="entry name" value="START-like_dom_sf"/>
</dbReference>
<dbReference type="EMBL" id="JBHSLN010000084">
    <property type="protein sequence ID" value="MFC5298897.1"/>
    <property type="molecule type" value="Genomic_DNA"/>
</dbReference>
<feature type="domain" description="Activator of Hsp90 ATPase homologue 1/2-like C-terminal" evidence="2">
    <location>
        <begin position="35"/>
        <end position="166"/>
    </location>
</feature>
<organism evidence="3 4">
    <name type="scientific">Brachybacterium tyrofermentans</name>
    <dbReference type="NCBI Taxonomy" id="47848"/>
    <lineage>
        <taxon>Bacteria</taxon>
        <taxon>Bacillati</taxon>
        <taxon>Actinomycetota</taxon>
        <taxon>Actinomycetes</taxon>
        <taxon>Micrococcales</taxon>
        <taxon>Dermabacteraceae</taxon>
        <taxon>Brachybacterium</taxon>
    </lineage>
</organism>
<accession>A0ABW0FHY8</accession>
<dbReference type="Proteomes" id="UP001595937">
    <property type="component" value="Unassembled WGS sequence"/>
</dbReference>
<reference evidence="4" key="1">
    <citation type="journal article" date="2019" name="Int. J. Syst. Evol. Microbiol.">
        <title>The Global Catalogue of Microorganisms (GCM) 10K type strain sequencing project: providing services to taxonomists for standard genome sequencing and annotation.</title>
        <authorList>
            <consortium name="The Broad Institute Genomics Platform"/>
            <consortium name="The Broad Institute Genome Sequencing Center for Infectious Disease"/>
            <person name="Wu L."/>
            <person name="Ma J."/>
        </authorList>
    </citation>
    <scope>NUCLEOTIDE SEQUENCE [LARGE SCALE GENOMIC DNA]</scope>
    <source>
        <strain evidence="4">CGMCC 1.16455</strain>
    </source>
</reference>
<dbReference type="RefSeq" id="WP_343926609.1">
    <property type="nucleotide sequence ID" value="NZ_BAAAIR010000105.1"/>
</dbReference>
<evidence type="ECO:0000256" key="1">
    <source>
        <dbReference type="ARBA" id="ARBA00006817"/>
    </source>
</evidence>
<proteinExistence type="inferred from homology"/>
<evidence type="ECO:0000313" key="4">
    <source>
        <dbReference type="Proteomes" id="UP001595937"/>
    </source>
</evidence>
<name>A0ABW0FHY8_9MICO</name>
<comment type="similarity">
    <text evidence="1">Belongs to the AHA1 family.</text>
</comment>
<comment type="caution">
    <text evidence="3">The sequence shown here is derived from an EMBL/GenBank/DDBJ whole genome shotgun (WGS) entry which is preliminary data.</text>
</comment>
<sequence length="176" mass="19425">MNPTEHTSPTDHLTTATIEADPEVPLIRIVRDFRTTPAQLLRAHTDPELYARWVGPEALSTRIDLWDARTGGAWAFTNIDRVSGEEYAFHGSFHEVAEDRIVQTFAFDGWPDGVSLETMRLEDLGGGWTRMRSTSLFDSFEGRGQMLDSGMDVGIHEGYAALDELLAADATAGGAR</sequence>
<dbReference type="GeneID" id="303299344"/>
<dbReference type="Pfam" id="PF08327">
    <property type="entry name" value="AHSA1"/>
    <property type="match status" value="1"/>
</dbReference>
<dbReference type="Gene3D" id="3.30.530.20">
    <property type="match status" value="1"/>
</dbReference>
<evidence type="ECO:0000313" key="3">
    <source>
        <dbReference type="EMBL" id="MFC5298897.1"/>
    </source>
</evidence>